<sequence length="135" mass="15444">MPQKHVDHYKLHIAERSRKAKDMRVLGYTYPQIAEELGVSVLTVRNDIKRYTEDLPREHVEEQRQLQLEQLSLVIRKLSPRVAKGDYKATDLYLKTLDRISKLTGTDQPAEDRSGEAVAREALTAMIEAIKGSVD</sequence>
<dbReference type="Gene3D" id="1.10.10.10">
    <property type="entry name" value="Winged helix-like DNA-binding domain superfamily/Winged helix DNA-binding domain"/>
    <property type="match status" value="1"/>
</dbReference>
<dbReference type="RefSeq" id="WP_108404795.1">
    <property type="nucleotide sequence ID" value="NZ_CP026948.1"/>
</dbReference>
<dbReference type="GO" id="GO:0016987">
    <property type="term" value="F:sigma factor activity"/>
    <property type="evidence" value="ECO:0007669"/>
    <property type="project" value="UniProtKB-KW"/>
</dbReference>
<dbReference type="InterPro" id="IPR013249">
    <property type="entry name" value="RNA_pol_sigma70_r4_t2"/>
</dbReference>
<keyword evidence="7" id="KW-1185">Reference proteome</keyword>
<gene>
    <name evidence="6" type="ORF">C3E79_10135</name>
</gene>
<dbReference type="Pfam" id="PF08281">
    <property type="entry name" value="Sigma70_r4_2"/>
    <property type="match status" value="1"/>
</dbReference>
<evidence type="ECO:0000256" key="4">
    <source>
        <dbReference type="ARBA" id="ARBA00023125"/>
    </source>
</evidence>
<dbReference type="InterPro" id="IPR036388">
    <property type="entry name" value="WH-like_DNA-bd_sf"/>
</dbReference>
<accession>A0A2S0WG89</accession>
<keyword evidence="2" id="KW-0805">Transcription regulation</keyword>
<dbReference type="GO" id="GO:0003677">
    <property type="term" value="F:DNA binding"/>
    <property type="evidence" value="ECO:0007669"/>
    <property type="project" value="UniProtKB-KW"/>
</dbReference>
<dbReference type="OrthoDB" id="4427169at2"/>
<evidence type="ECO:0000313" key="7">
    <source>
        <dbReference type="Proteomes" id="UP000244754"/>
    </source>
</evidence>
<dbReference type="KEGG" id="clia:C3E79_10135"/>
<evidence type="ECO:0000256" key="2">
    <source>
        <dbReference type="ARBA" id="ARBA00023015"/>
    </source>
</evidence>
<evidence type="ECO:0000256" key="1">
    <source>
        <dbReference type="ARBA" id="ARBA00010641"/>
    </source>
</evidence>
<dbReference type="Proteomes" id="UP000244754">
    <property type="component" value="Chromosome"/>
</dbReference>
<organism evidence="6 7">
    <name type="scientific">Corynebacterium liangguodongii</name>
    <dbReference type="NCBI Taxonomy" id="2079535"/>
    <lineage>
        <taxon>Bacteria</taxon>
        <taxon>Bacillati</taxon>
        <taxon>Actinomycetota</taxon>
        <taxon>Actinomycetes</taxon>
        <taxon>Mycobacteriales</taxon>
        <taxon>Corynebacteriaceae</taxon>
        <taxon>Corynebacterium</taxon>
    </lineage>
</organism>
<dbReference type="EMBL" id="CP026948">
    <property type="protein sequence ID" value="AWB84787.1"/>
    <property type="molecule type" value="Genomic_DNA"/>
</dbReference>
<evidence type="ECO:0000313" key="6">
    <source>
        <dbReference type="EMBL" id="AWB84787.1"/>
    </source>
</evidence>
<name>A0A2S0WG89_9CORY</name>
<keyword evidence="5" id="KW-0804">Transcription</keyword>
<dbReference type="AlphaFoldDB" id="A0A2S0WG89"/>
<evidence type="ECO:0000256" key="5">
    <source>
        <dbReference type="ARBA" id="ARBA00023163"/>
    </source>
</evidence>
<reference evidence="7" key="1">
    <citation type="submission" date="2018-01" db="EMBL/GenBank/DDBJ databases">
        <authorList>
            <person name="Li J."/>
        </authorList>
    </citation>
    <scope>NUCLEOTIDE SEQUENCE [LARGE SCALE GENOMIC DNA]</scope>
    <source>
        <strain evidence="7">2184</strain>
    </source>
</reference>
<protein>
    <submittedName>
        <fullName evidence="6">Uncharacterized protein</fullName>
    </submittedName>
</protein>
<proteinExistence type="inferred from homology"/>
<keyword evidence="4" id="KW-0238">DNA-binding</keyword>
<dbReference type="GO" id="GO:0006352">
    <property type="term" value="P:DNA-templated transcription initiation"/>
    <property type="evidence" value="ECO:0007669"/>
    <property type="project" value="InterPro"/>
</dbReference>
<comment type="similarity">
    <text evidence="1">Belongs to the sigma-70 factor family. ECF subfamily.</text>
</comment>
<evidence type="ECO:0000256" key="3">
    <source>
        <dbReference type="ARBA" id="ARBA00023082"/>
    </source>
</evidence>
<keyword evidence="3" id="KW-0731">Sigma factor</keyword>